<feature type="compositionally biased region" description="Low complexity" evidence="7">
    <location>
        <begin position="90"/>
        <end position="102"/>
    </location>
</feature>
<feature type="compositionally biased region" description="Polar residues" evidence="7">
    <location>
        <begin position="1911"/>
        <end position="1924"/>
    </location>
</feature>
<feature type="region of interest" description="Disordered" evidence="7">
    <location>
        <begin position="1115"/>
        <end position="1139"/>
    </location>
</feature>
<dbReference type="InterPro" id="IPR001699">
    <property type="entry name" value="TF_T-box"/>
</dbReference>
<feature type="region of interest" description="Disordered" evidence="7">
    <location>
        <begin position="1417"/>
        <end position="1440"/>
    </location>
</feature>
<feature type="compositionally biased region" description="Basic and acidic residues" evidence="7">
    <location>
        <begin position="1561"/>
        <end position="1573"/>
    </location>
</feature>
<keyword evidence="10" id="KW-1185">Reference proteome</keyword>
<evidence type="ECO:0000313" key="10">
    <source>
        <dbReference type="Proteomes" id="UP000515150"/>
    </source>
</evidence>
<evidence type="ECO:0000256" key="7">
    <source>
        <dbReference type="SAM" id="MobiDB-lite"/>
    </source>
</evidence>
<feature type="compositionally biased region" description="Polar residues" evidence="7">
    <location>
        <begin position="1829"/>
        <end position="1864"/>
    </location>
</feature>
<dbReference type="GO" id="GO:0000785">
    <property type="term" value="C:chromatin"/>
    <property type="evidence" value="ECO:0007669"/>
    <property type="project" value="TreeGrafter"/>
</dbReference>
<feature type="compositionally biased region" description="Polar residues" evidence="7">
    <location>
        <begin position="853"/>
        <end position="864"/>
    </location>
</feature>
<dbReference type="PANTHER" id="PTHR11267:SF104">
    <property type="entry name" value="T-BOX TRANSCRIPTION FACTOR TBX1"/>
    <property type="match status" value="1"/>
</dbReference>
<evidence type="ECO:0000256" key="1">
    <source>
        <dbReference type="ARBA" id="ARBA00022473"/>
    </source>
</evidence>
<accession>A0A9W2XL54</accession>
<feature type="compositionally biased region" description="Low complexity" evidence="7">
    <location>
        <begin position="531"/>
        <end position="542"/>
    </location>
</feature>
<dbReference type="GO" id="GO:0046983">
    <property type="term" value="F:protein dimerization activity"/>
    <property type="evidence" value="ECO:0007669"/>
    <property type="project" value="InterPro"/>
</dbReference>
<feature type="region of interest" description="Disordered" evidence="7">
    <location>
        <begin position="1829"/>
        <end position="1865"/>
    </location>
</feature>
<feature type="compositionally biased region" description="Polar residues" evidence="7">
    <location>
        <begin position="1991"/>
        <end position="2005"/>
    </location>
</feature>
<evidence type="ECO:0000256" key="6">
    <source>
        <dbReference type="PROSITE-ProRule" id="PRU00201"/>
    </source>
</evidence>
<organism evidence="10 11">
    <name type="scientific">Betta splendens</name>
    <name type="common">Siamese fighting fish</name>
    <dbReference type="NCBI Taxonomy" id="158456"/>
    <lineage>
        <taxon>Eukaryota</taxon>
        <taxon>Metazoa</taxon>
        <taxon>Chordata</taxon>
        <taxon>Craniata</taxon>
        <taxon>Vertebrata</taxon>
        <taxon>Euteleostomi</taxon>
        <taxon>Actinopterygii</taxon>
        <taxon>Neopterygii</taxon>
        <taxon>Teleostei</taxon>
        <taxon>Neoteleostei</taxon>
        <taxon>Acanthomorphata</taxon>
        <taxon>Anabantaria</taxon>
        <taxon>Anabantiformes</taxon>
        <taxon>Anabantoidei</taxon>
        <taxon>Osphronemidae</taxon>
        <taxon>Betta</taxon>
    </lineage>
</organism>
<gene>
    <name evidence="11" type="primary">LOC114849727</name>
</gene>
<dbReference type="GO" id="GO:0045893">
    <property type="term" value="P:positive regulation of DNA-templated transcription"/>
    <property type="evidence" value="ECO:0007669"/>
    <property type="project" value="InterPro"/>
</dbReference>
<dbReference type="Pfam" id="PF16059">
    <property type="entry name" value="MGA_dom"/>
    <property type="match status" value="1"/>
</dbReference>
<dbReference type="SUPFAM" id="SSF47459">
    <property type="entry name" value="HLH, helix-loop-helix DNA-binding domain"/>
    <property type="match status" value="1"/>
</dbReference>
<evidence type="ECO:0000256" key="2">
    <source>
        <dbReference type="ARBA" id="ARBA00023015"/>
    </source>
</evidence>
<keyword evidence="1" id="KW-0217">Developmental protein</keyword>
<feature type="region of interest" description="Disordered" evidence="7">
    <location>
        <begin position="1634"/>
        <end position="1653"/>
    </location>
</feature>
<dbReference type="InterPro" id="IPR011598">
    <property type="entry name" value="bHLH_dom"/>
</dbReference>
<dbReference type="PROSITE" id="PS50888">
    <property type="entry name" value="BHLH"/>
    <property type="match status" value="1"/>
</dbReference>
<evidence type="ECO:0000256" key="3">
    <source>
        <dbReference type="ARBA" id="ARBA00023125"/>
    </source>
</evidence>
<evidence type="ECO:0000256" key="5">
    <source>
        <dbReference type="ARBA" id="ARBA00023242"/>
    </source>
</evidence>
<dbReference type="GO" id="GO:0005634">
    <property type="term" value="C:nucleus"/>
    <property type="evidence" value="ECO:0007669"/>
    <property type="project" value="UniProtKB-SubCell"/>
</dbReference>
<dbReference type="PROSITE" id="PS50252">
    <property type="entry name" value="TBOX_3"/>
    <property type="match status" value="1"/>
</dbReference>
<evidence type="ECO:0000259" key="9">
    <source>
        <dbReference type="PROSITE" id="PS50888"/>
    </source>
</evidence>
<dbReference type="SMART" id="SM00425">
    <property type="entry name" value="TBOX"/>
    <property type="match status" value="1"/>
</dbReference>
<proteinExistence type="predicted"/>
<dbReference type="InterPro" id="IPR008967">
    <property type="entry name" value="p53-like_TF_DNA-bd_sf"/>
</dbReference>
<name>A0A9W2XL54_BETSP</name>
<feature type="region of interest" description="Disordered" evidence="7">
    <location>
        <begin position="697"/>
        <end position="724"/>
    </location>
</feature>
<dbReference type="Gene3D" id="2.60.40.820">
    <property type="entry name" value="Transcription factor, T-box"/>
    <property type="match status" value="1"/>
</dbReference>
<dbReference type="GO" id="GO:0001708">
    <property type="term" value="P:cell fate specification"/>
    <property type="evidence" value="ECO:0007669"/>
    <property type="project" value="TreeGrafter"/>
</dbReference>
<feature type="region of interest" description="Disordered" evidence="7">
    <location>
        <begin position="1963"/>
        <end position="2174"/>
    </location>
</feature>
<feature type="region of interest" description="Disordered" evidence="7">
    <location>
        <begin position="127"/>
        <end position="163"/>
    </location>
</feature>
<comment type="caution">
    <text evidence="6">Lacks conserved residue(s) required for the propagation of feature annotation.</text>
</comment>
<feature type="region of interest" description="Disordered" evidence="7">
    <location>
        <begin position="75"/>
        <end position="109"/>
    </location>
</feature>
<dbReference type="PRINTS" id="PR00937">
    <property type="entry name" value="TBOX"/>
</dbReference>
<evidence type="ECO:0000256" key="4">
    <source>
        <dbReference type="ARBA" id="ARBA00023163"/>
    </source>
</evidence>
<feature type="compositionally biased region" description="Basic and acidic residues" evidence="7">
    <location>
        <begin position="2049"/>
        <end position="2063"/>
    </location>
</feature>
<protein>
    <submittedName>
        <fullName evidence="11">MAX gene-associated protein-like isoform X1</fullName>
    </submittedName>
</protein>
<feature type="compositionally biased region" description="Low complexity" evidence="7">
    <location>
        <begin position="1578"/>
        <end position="1591"/>
    </location>
</feature>
<dbReference type="CDD" id="cd19682">
    <property type="entry name" value="bHLHzip_MGA_like"/>
    <property type="match status" value="1"/>
</dbReference>
<feature type="region of interest" description="Disordered" evidence="7">
    <location>
        <begin position="1235"/>
        <end position="1267"/>
    </location>
</feature>
<dbReference type="Proteomes" id="UP000515150">
    <property type="component" value="Chromosome 24"/>
</dbReference>
<feature type="domain" description="T-box" evidence="8">
    <location>
        <begin position="217"/>
        <end position="405"/>
    </location>
</feature>
<feature type="domain" description="BHLH" evidence="9">
    <location>
        <begin position="1654"/>
        <end position="1703"/>
    </location>
</feature>
<dbReference type="Pfam" id="PF00010">
    <property type="entry name" value="HLH"/>
    <property type="match status" value="1"/>
</dbReference>
<dbReference type="RefSeq" id="XP_055362391.1">
    <property type="nucleotide sequence ID" value="XM_055506416.1"/>
</dbReference>
<feature type="region of interest" description="Disordered" evidence="7">
    <location>
        <begin position="1881"/>
        <end position="1924"/>
    </location>
</feature>
<keyword evidence="5 6" id="KW-0539">Nucleus</keyword>
<reference evidence="11" key="1">
    <citation type="submission" date="2025-08" db="UniProtKB">
        <authorList>
            <consortium name="RefSeq"/>
        </authorList>
    </citation>
    <scope>IDENTIFICATION</scope>
</reference>
<dbReference type="OrthoDB" id="6119313at2759"/>
<feature type="region of interest" description="Disordered" evidence="7">
    <location>
        <begin position="1546"/>
        <end position="1598"/>
    </location>
</feature>
<keyword evidence="2" id="KW-0805">Transcription regulation</keyword>
<feature type="compositionally biased region" description="Low complexity" evidence="7">
    <location>
        <begin position="1119"/>
        <end position="1139"/>
    </location>
</feature>
<evidence type="ECO:0000259" key="8">
    <source>
        <dbReference type="PROSITE" id="PS50252"/>
    </source>
</evidence>
<feature type="region of interest" description="Disordered" evidence="7">
    <location>
        <begin position="1788"/>
        <end position="1817"/>
    </location>
</feature>
<dbReference type="PANTHER" id="PTHR11267">
    <property type="entry name" value="T-BOX PROTEIN-RELATED"/>
    <property type="match status" value="1"/>
</dbReference>
<feature type="region of interest" description="Disordered" evidence="7">
    <location>
        <begin position="838"/>
        <end position="878"/>
    </location>
</feature>
<feature type="compositionally biased region" description="Polar residues" evidence="7">
    <location>
        <begin position="1796"/>
        <end position="1817"/>
    </location>
</feature>
<feature type="compositionally biased region" description="Polar residues" evidence="7">
    <location>
        <begin position="707"/>
        <end position="724"/>
    </location>
</feature>
<dbReference type="CDD" id="cd20195">
    <property type="entry name" value="T-box_MGA-like"/>
    <property type="match status" value="1"/>
</dbReference>
<keyword evidence="3 6" id="KW-0238">DNA-binding</keyword>
<feature type="compositionally biased region" description="Polar residues" evidence="7">
    <location>
        <begin position="1890"/>
        <end position="1899"/>
    </location>
</feature>
<dbReference type="GO" id="GO:0000981">
    <property type="term" value="F:DNA-binding transcription factor activity, RNA polymerase II-specific"/>
    <property type="evidence" value="ECO:0007669"/>
    <property type="project" value="TreeGrafter"/>
</dbReference>
<evidence type="ECO:0000313" key="11">
    <source>
        <dbReference type="RefSeq" id="XP_055362391.1"/>
    </source>
</evidence>
<feature type="compositionally biased region" description="Basic and acidic residues" evidence="7">
    <location>
        <begin position="2011"/>
        <end position="2024"/>
    </location>
</feature>
<sequence>MYLNTPSSTEHFSHVLSWMMPRRLLVSGAAQFTKAKSTFPSVPKDAINQSNEVTHQKAFVMPATDSPLTAMKDHHHEGVEEDEKGLSNISPSPTASLLSSPPFQTTTGPNCAGETVIENKAVSMANGDCSSALSSPAEASPAKPAATPTKIEGTDENSSSTSCVAPAPDFLTREGTSHVNVSEPDSPLSCVLPSKTFGKPGNELPAVLTFKGVSVTLENNSVWKQFHQCGTEMILTKQGRRMFPYCRYRLAGLDPEQLYSLVLSIVPSDQKRYRWGTSKWEVTGPAEHQGAQGVIRAYSHHYSPCRGADWMGGLVSFYKLKLTNNTQDVDGHIILHSLHRYIPRLHVIPVPDGVAPTYGQPVAMGPESMTFTFPQTEFMAVTTYQNFRITQLKINHNPFAKGFREDSSNSRLNKANAGAQQLINMEAPPSVIKSPELDESKEWAIDLSMKNNAVSASVSPVQETRLVLKPIMSASAHNDEPYVPCLRGKHSLGELVLVEKSPRVEPNEENPAVSPTPELQQDFKSKETFISPTRSTSTPKSSLGYRRRRKRINRRWGNAHGREWKAPSASPTVLHSPSLTASMQPELDDVEGLLFVSFSTKEALEVHVGDKPVNSLSSISPVAQASPMPLKETVEVNPETDEEKIARLETLLIQDLKSFKHRQVIHPVLQEVGLKLSSLDPTKSIDLQYLGVRLPLPPPDLPEKDTTAQPDTGLPFTSRTGKTSDMTKIKGWRNKFIRKKDTSSNCDGQQKNLSAFCSNRLDEYLESEAQQISERAAAFSTSPEASVAYQLPAKGSSYVKTLDSILKERKPIPRFPVGANRPCPLSYKPLLYSALAAPPPPLRSPADQAEARSMQQSASSYTQADTERAPSESGNARSVSLKLPKCHQGISQKPAFLQNQGMANKPSNLTKFQLKLQQMEIETQNQGLSRTQLTPDRLSVALSVMLTKEMLPNQVLKVAQYQKHDADGLECGQEFCRLGCVCSSLNHSNRFLHCQRPACMFGCACFKSRITKQMSVGETEYEGQPVYTMTKLDHEVQPRLGYSTKLWNRNVHNADPEPLFIPNRPQTLVVSKVVKRCGVPHPTQPMREEDKDPVYRYLESMMTCARVRQFNSKPPPVVNIPNIPDAPTEPTTTTDNPPKQYYRTVTTVKKTENTTEDSTDSESEARTQIQIQSACDWTKDRKMVIDALCRRMSQKKLSQRFYAGPYRIRPITKIFMRKPSGSIVTYRVQISKQSKDSDSDVDEFKDSDEEKHTNKNLNAEEKDDQTEDSEMLFGVMPLLSRVLPAGKLIALTKPSNCQAQGLIQVNGKSYNQARLLLGNIGSLHPANRLAAYVTGRIHGPGHVMYKNFQKPDPLQKSNAESAVRIKAAGTVVPPVITARKTTEPKIPHQEPAQLFQLDSVKRESTAFSQHSQNSTMFFSNQRNPVSPFQNRSSTSPVSLTVSPSLKTPSFLAQSGTYSFRICPPSNQSTKGQTLPGVSLPGGFTLIQLPKPVAGEAEKQSDSVNLTNISGVDEDQAQKCSLLNFDQSANTANTSWLGSGTYNAVKEDVEDTPVERGSSFDLTHKEKTSSDKSRQSNLDVASEASSSNSSDYSGDDDDDEMVDVETVEDIKQASAITKMKQAVAKVSQKSRNVLRSVKEHSVQDQVDSDESLESTRRRNHVALERLRRSEQRSLFDKLQTVLQTDPRSPRLRLLSMAVKEIRNLVATSKYLEDQKKRLMQVQALYIKRLSLLSGKSSKLIEHKLKEICERQKVREKTMKWKPYFSQLLQSRAVLLQAISSQDKLKSPPLLQPDFVTASPQTVPLPSASINSDSQTRPQPQLNLHATFAQSSAQTNETLPQSPKAVSSPSQTAVTAAPEQLQNQPSEPVASFHVDQLWSTFKGQEVSGPPAQITTSDSQSKPSRDPERDAASSKDSTPISTSPSKSVTLPLIRSKTGRIILPSSLKPSGQGIYTLMVVKAKKKGEVDEMNSSTNAPPSYMDPSKNLGKEERSLSTGEQPLDSESCSTLVKVKTGSELKRKQSEKSPESSSEADLKQTLSTACLKFKLLPAEVRDEPEPKSAEVPRSRGRPPKRLILPDDKKEQVATGKDTSTQAVKSPATVSGDVSADSPVPVKRKRGRPPKSASSKASAKKEHCASKSTVVQSYRNIKPKPSFAEKDLLGSSTSRPLTRGALGKDFPSAKRRSWIDVEKELEAENVFE</sequence>
<feature type="compositionally biased region" description="Polar residues" evidence="7">
    <location>
        <begin position="1417"/>
        <end position="1431"/>
    </location>
</feature>
<dbReference type="InterPro" id="IPR036960">
    <property type="entry name" value="T-box_sf"/>
</dbReference>
<feature type="compositionally biased region" description="Basic and acidic residues" evidence="7">
    <location>
        <begin position="1900"/>
        <end position="1910"/>
    </location>
</feature>
<dbReference type="GO" id="GO:0000978">
    <property type="term" value="F:RNA polymerase II cis-regulatory region sequence-specific DNA binding"/>
    <property type="evidence" value="ECO:0007669"/>
    <property type="project" value="InterPro"/>
</dbReference>
<keyword evidence="4" id="KW-0804">Transcription</keyword>
<dbReference type="InterPro" id="IPR032060">
    <property type="entry name" value="MGA_dom"/>
</dbReference>
<dbReference type="GeneID" id="114849727"/>
<dbReference type="SUPFAM" id="SSF49417">
    <property type="entry name" value="p53-like transcription factors"/>
    <property type="match status" value="1"/>
</dbReference>
<feature type="compositionally biased region" description="Low complexity" evidence="7">
    <location>
        <begin position="130"/>
        <end position="148"/>
    </location>
</feature>
<dbReference type="Pfam" id="PF00907">
    <property type="entry name" value="T-box"/>
    <property type="match status" value="1"/>
</dbReference>
<feature type="region of interest" description="Disordered" evidence="7">
    <location>
        <begin position="502"/>
        <end position="545"/>
    </location>
</feature>
<feature type="compositionally biased region" description="Basic and acidic residues" evidence="7">
    <location>
        <begin position="1235"/>
        <end position="1253"/>
    </location>
</feature>
<dbReference type="Gene3D" id="4.10.280.10">
    <property type="entry name" value="Helix-loop-helix DNA-binding domain"/>
    <property type="match status" value="1"/>
</dbReference>
<dbReference type="InterPro" id="IPR036638">
    <property type="entry name" value="HLH_DNA-bd_sf"/>
</dbReference>
<dbReference type="InterPro" id="IPR046360">
    <property type="entry name" value="T-box_DNA-bd"/>
</dbReference>
<comment type="subcellular location">
    <subcellularLocation>
        <location evidence="6">Nucleus</location>
    </subcellularLocation>
</comment>